<dbReference type="NCBIfam" id="NF002449">
    <property type="entry name" value="PRK01617.1"/>
    <property type="match status" value="1"/>
</dbReference>
<dbReference type="Proteomes" id="UP000188276">
    <property type="component" value="Unassembled WGS sequence"/>
</dbReference>
<dbReference type="EMBL" id="FULE01000020">
    <property type="protein sequence ID" value="SJN55970.1"/>
    <property type="molecule type" value="Genomic_DNA"/>
</dbReference>
<dbReference type="InterPro" id="IPR004027">
    <property type="entry name" value="SEC_C_motif"/>
</dbReference>
<sequence>MKKCPCGSQRHYKNCCQPIHRSPEAAKVPAQLMRARYSAYVLGLVDFIVATYHPSCQAENDRQEIEQGTQTHWTKLAVLGAEDGHHTDEGFVSFKAYFEQNGESYSLQERSRFIRENGRWYYIDGEFTDNDSSFM</sequence>
<evidence type="ECO:0000256" key="2">
    <source>
        <dbReference type="HAMAP-Rule" id="MF_00612"/>
    </source>
</evidence>
<dbReference type="NCBIfam" id="NF002592">
    <property type="entry name" value="PRK02250.1"/>
    <property type="match status" value="1"/>
</dbReference>
<accession>A0A1R4LHF8</accession>
<keyword evidence="5" id="KW-1185">Reference proteome</keyword>
<comment type="similarity">
    <text evidence="1 2">Belongs to the UPF0225 family.</text>
</comment>
<dbReference type="PANTHER" id="PTHR33747">
    <property type="entry name" value="UPF0225 PROTEIN SCO1677"/>
    <property type="match status" value="1"/>
</dbReference>
<dbReference type="Pfam" id="PF17775">
    <property type="entry name" value="YchJ_M-like"/>
    <property type="match status" value="1"/>
</dbReference>
<dbReference type="HAMAP" id="MF_00612">
    <property type="entry name" value="UPF0225"/>
    <property type="match status" value="1"/>
</dbReference>
<protein>
    <recommendedName>
        <fullName evidence="2">UPF0225 protein VR7878_01529</fullName>
    </recommendedName>
</protein>
<proteinExistence type="inferred from homology"/>
<evidence type="ECO:0000313" key="5">
    <source>
        <dbReference type="Proteomes" id="UP000188276"/>
    </source>
</evidence>
<dbReference type="Gene3D" id="3.10.450.50">
    <property type="match status" value="1"/>
</dbReference>
<feature type="domain" description="YchJ-like middle NTF2-like" evidence="3">
    <location>
        <begin position="29"/>
        <end position="125"/>
    </location>
</feature>
<dbReference type="STRING" id="1123498.VR7878_01529"/>
<dbReference type="SUPFAM" id="SSF54427">
    <property type="entry name" value="NTF2-like"/>
    <property type="match status" value="1"/>
</dbReference>
<dbReference type="AlphaFoldDB" id="A0A1R4LHF8"/>
<dbReference type="InterPro" id="IPR048469">
    <property type="entry name" value="YchJ-like_M"/>
</dbReference>
<organism evidence="4 5">
    <name type="scientific">Vibrio ruber (strain DSM 16370 / JCM 11486 / BCRC 17186 / CECT 7878 / LMG 23124 / VR1)</name>
    <dbReference type="NCBI Taxonomy" id="1123498"/>
    <lineage>
        <taxon>Bacteria</taxon>
        <taxon>Pseudomonadati</taxon>
        <taxon>Pseudomonadota</taxon>
        <taxon>Gammaproteobacteria</taxon>
        <taxon>Vibrionales</taxon>
        <taxon>Vibrionaceae</taxon>
        <taxon>Vibrio</taxon>
    </lineage>
</organism>
<dbReference type="InterPro" id="IPR032710">
    <property type="entry name" value="NTF2-like_dom_sf"/>
</dbReference>
<dbReference type="Pfam" id="PF02810">
    <property type="entry name" value="SEC-C"/>
    <property type="match status" value="1"/>
</dbReference>
<dbReference type="PANTHER" id="PTHR33747:SF1">
    <property type="entry name" value="ADENYLATE CYCLASE-ASSOCIATED CAP C-TERMINAL DOMAIN-CONTAINING PROTEIN"/>
    <property type="match status" value="1"/>
</dbReference>
<dbReference type="RefSeq" id="WP_077334958.1">
    <property type="nucleotide sequence ID" value="NZ_FULE01000020.1"/>
</dbReference>
<gene>
    <name evidence="4" type="ORF">VR7878_01529</name>
</gene>
<evidence type="ECO:0000256" key="1">
    <source>
        <dbReference type="ARBA" id="ARBA00010839"/>
    </source>
</evidence>
<dbReference type="InterPro" id="IPR023006">
    <property type="entry name" value="YchJ-like"/>
</dbReference>
<dbReference type="OrthoDB" id="21421at2"/>
<reference evidence="5" key="1">
    <citation type="submission" date="2017-02" db="EMBL/GenBank/DDBJ databases">
        <authorList>
            <person name="Rodrigo-Torres L."/>
            <person name="Arahal R.D."/>
            <person name="Lucena T."/>
        </authorList>
    </citation>
    <scope>NUCLEOTIDE SEQUENCE [LARGE SCALE GENOMIC DNA]</scope>
    <source>
        <strain evidence="5">CECT 7878</strain>
    </source>
</reference>
<name>A0A1R4LHF8_VIBR1</name>
<evidence type="ECO:0000313" key="4">
    <source>
        <dbReference type="EMBL" id="SJN55970.1"/>
    </source>
</evidence>
<evidence type="ECO:0000259" key="3">
    <source>
        <dbReference type="Pfam" id="PF17775"/>
    </source>
</evidence>